<dbReference type="EMBL" id="JADJMH010000014">
    <property type="protein sequence ID" value="MBK7675884.1"/>
    <property type="molecule type" value="Genomic_DNA"/>
</dbReference>
<evidence type="ECO:0000256" key="1">
    <source>
        <dbReference type="SAM" id="MobiDB-lite"/>
    </source>
</evidence>
<gene>
    <name evidence="2" type="ORF">IPJ27_14665</name>
</gene>
<proteinExistence type="predicted"/>
<dbReference type="AlphaFoldDB" id="A0A935PYW2"/>
<comment type="caution">
    <text evidence="2">The sequence shown here is derived from an EMBL/GenBank/DDBJ whole genome shotgun (WGS) entry which is preliminary data.</text>
</comment>
<accession>A0A935PYW2</accession>
<reference evidence="2 3" key="1">
    <citation type="submission" date="2020-10" db="EMBL/GenBank/DDBJ databases">
        <title>Connecting structure to function with the recovery of over 1000 high-quality activated sludge metagenome-assembled genomes encoding full-length rRNA genes using long-read sequencing.</title>
        <authorList>
            <person name="Singleton C.M."/>
            <person name="Petriglieri F."/>
            <person name="Kristensen J.M."/>
            <person name="Kirkegaard R.H."/>
            <person name="Michaelsen T.Y."/>
            <person name="Andersen M.H."/>
            <person name="Karst S.M."/>
            <person name="Dueholm M.S."/>
            <person name="Nielsen P.H."/>
            <person name="Albertsen M."/>
        </authorList>
    </citation>
    <scope>NUCLEOTIDE SEQUENCE [LARGE SCALE GENOMIC DNA]</scope>
    <source>
        <strain evidence="2">EsbW_18-Q3-R4-48_BATAC.285</strain>
    </source>
</reference>
<protein>
    <submittedName>
        <fullName evidence="2">Uncharacterized protein</fullName>
    </submittedName>
</protein>
<dbReference type="Proteomes" id="UP000697998">
    <property type="component" value="Unassembled WGS sequence"/>
</dbReference>
<sequence>MDRRIGHFPQIEYFGKVLARMTGPGFEQGDQTIGRLGDDTGSEHASAIGGRACR</sequence>
<organism evidence="2 3">
    <name type="scientific">Candidatus Accumulibacter proximus</name>
    <dbReference type="NCBI Taxonomy" id="2954385"/>
    <lineage>
        <taxon>Bacteria</taxon>
        <taxon>Pseudomonadati</taxon>
        <taxon>Pseudomonadota</taxon>
        <taxon>Betaproteobacteria</taxon>
        <taxon>Candidatus Accumulibacter</taxon>
    </lineage>
</organism>
<evidence type="ECO:0000313" key="2">
    <source>
        <dbReference type="EMBL" id="MBK7675884.1"/>
    </source>
</evidence>
<feature type="region of interest" description="Disordered" evidence="1">
    <location>
        <begin position="32"/>
        <end position="54"/>
    </location>
</feature>
<name>A0A935PYW2_9PROT</name>
<evidence type="ECO:0000313" key="3">
    <source>
        <dbReference type="Proteomes" id="UP000697998"/>
    </source>
</evidence>